<feature type="region of interest" description="Disordered" evidence="5">
    <location>
        <begin position="159"/>
        <end position="184"/>
    </location>
</feature>
<evidence type="ECO:0000256" key="1">
    <source>
        <dbReference type="ARBA" id="ARBA00004141"/>
    </source>
</evidence>
<dbReference type="EMBL" id="ML987189">
    <property type="protein sequence ID" value="KAF2255898.1"/>
    <property type="molecule type" value="Genomic_DNA"/>
</dbReference>
<dbReference type="Proteomes" id="UP000800094">
    <property type="component" value="Unassembled WGS sequence"/>
</dbReference>
<reference evidence="7" key="1">
    <citation type="journal article" date="2020" name="Stud. Mycol.">
        <title>101 Dothideomycetes genomes: a test case for predicting lifestyles and emergence of pathogens.</title>
        <authorList>
            <person name="Haridas S."/>
            <person name="Albert R."/>
            <person name="Binder M."/>
            <person name="Bloem J."/>
            <person name="Labutti K."/>
            <person name="Salamov A."/>
            <person name="Andreopoulos B."/>
            <person name="Baker S."/>
            <person name="Barry K."/>
            <person name="Bills G."/>
            <person name="Bluhm B."/>
            <person name="Cannon C."/>
            <person name="Castanera R."/>
            <person name="Culley D."/>
            <person name="Daum C."/>
            <person name="Ezra D."/>
            <person name="Gonzalez J."/>
            <person name="Henrissat B."/>
            <person name="Kuo A."/>
            <person name="Liang C."/>
            <person name="Lipzen A."/>
            <person name="Lutzoni F."/>
            <person name="Magnuson J."/>
            <person name="Mondo S."/>
            <person name="Nolan M."/>
            <person name="Ohm R."/>
            <person name="Pangilinan J."/>
            <person name="Park H.-J."/>
            <person name="Ramirez L."/>
            <person name="Alfaro M."/>
            <person name="Sun H."/>
            <person name="Tritt A."/>
            <person name="Yoshinaga Y."/>
            <person name="Zwiers L.-H."/>
            <person name="Turgeon B."/>
            <person name="Goodwin S."/>
            <person name="Spatafora J."/>
            <person name="Crous P."/>
            <person name="Grigoriev I."/>
        </authorList>
    </citation>
    <scope>NUCLEOTIDE SEQUENCE</scope>
    <source>
        <strain evidence="7">CBS 122368</strain>
    </source>
</reference>
<dbReference type="AlphaFoldDB" id="A0A6A6J074"/>
<gene>
    <name evidence="7" type="ORF">BU26DRAFT_512844</name>
</gene>
<evidence type="ECO:0000256" key="4">
    <source>
        <dbReference type="ARBA" id="ARBA00023136"/>
    </source>
</evidence>
<feature type="transmembrane region" description="Helical" evidence="6">
    <location>
        <begin position="555"/>
        <end position="575"/>
    </location>
</feature>
<feature type="transmembrane region" description="Helical" evidence="6">
    <location>
        <begin position="232"/>
        <end position="253"/>
    </location>
</feature>
<protein>
    <submittedName>
        <fullName evidence="7">Zip-domain-containing protein</fullName>
    </submittedName>
</protein>
<feature type="compositionally biased region" description="Basic and acidic residues" evidence="5">
    <location>
        <begin position="379"/>
        <end position="389"/>
    </location>
</feature>
<evidence type="ECO:0000313" key="8">
    <source>
        <dbReference type="Proteomes" id="UP000800094"/>
    </source>
</evidence>
<dbReference type="RefSeq" id="XP_033690902.1">
    <property type="nucleotide sequence ID" value="XM_033827483.1"/>
</dbReference>
<dbReference type="InterPro" id="IPR003689">
    <property type="entry name" value="ZIP"/>
</dbReference>
<comment type="subcellular location">
    <subcellularLocation>
        <location evidence="1">Membrane</location>
        <topology evidence="1">Multi-pass membrane protein</topology>
    </subcellularLocation>
</comment>
<dbReference type="PANTHER" id="PTHR11040">
    <property type="entry name" value="ZINC/IRON TRANSPORTER"/>
    <property type="match status" value="1"/>
</dbReference>
<organism evidence="7 8">
    <name type="scientific">Trematosphaeria pertusa</name>
    <dbReference type="NCBI Taxonomy" id="390896"/>
    <lineage>
        <taxon>Eukaryota</taxon>
        <taxon>Fungi</taxon>
        <taxon>Dikarya</taxon>
        <taxon>Ascomycota</taxon>
        <taxon>Pezizomycotina</taxon>
        <taxon>Dothideomycetes</taxon>
        <taxon>Pleosporomycetidae</taxon>
        <taxon>Pleosporales</taxon>
        <taxon>Massarineae</taxon>
        <taxon>Trematosphaeriaceae</taxon>
        <taxon>Trematosphaeria</taxon>
    </lineage>
</organism>
<evidence type="ECO:0000256" key="2">
    <source>
        <dbReference type="ARBA" id="ARBA00022692"/>
    </source>
</evidence>
<feature type="transmembrane region" description="Helical" evidence="6">
    <location>
        <begin position="421"/>
        <end position="440"/>
    </location>
</feature>
<sequence length="576" mass="61464">MNCPSRIDEALLLHPDWNQNPPFLAADLTTREDLNGRANERERDDGGDCIPPGCGGGELDAVRDTSARPPQLREQEAGVGRLSFGLATPRMKTAGGGAGHLCLPLSHARSGPVLPQNWSQVAVAWVLSLAISSALCFLLGSRWNSKLVQKGVWHSQAEQGAPVNSSLQTSTRRHHNKRAGSTCPTGDSVDESLYNTPLHVGALFIILTVSTLACSFPLLATRFPGLQLSQRFFFAVRHFGTGVLIATAFVHLLPTAFILLGDPCLASFWTVDYPAMPGAIALTGIFLVVVVEMVFHPCRRVGVVGGERSEERAGGVAGSELANSGGETETKTEPEAPPVPVRDMSPLGGRATSIGRSLSRIERQGTGDDEPDLILRADEQPTKHPRQLDAEAQSTNSNSNSSVAPDLTPEQKLRKDMLQCVLLEVGILFHSVFIGMALSVSIGTEFIILLIAIAFHQTFEGLALGSRISAIIWPSKNALQPWFMALAYGCTTPLGQALGLAIHTLYTPDSEIGLLLVGTMNALSAGLLTFASLVELLSEDLLSDESWSVLRGRKRVCACALVFAGAAAMSLVGAWA</sequence>
<proteinExistence type="predicted"/>
<evidence type="ECO:0000256" key="6">
    <source>
        <dbReference type="SAM" id="Phobius"/>
    </source>
</evidence>
<evidence type="ECO:0000313" key="7">
    <source>
        <dbReference type="EMBL" id="KAF2255898.1"/>
    </source>
</evidence>
<feature type="transmembrane region" description="Helical" evidence="6">
    <location>
        <begin position="273"/>
        <end position="295"/>
    </location>
</feature>
<feature type="compositionally biased region" description="Polar residues" evidence="5">
    <location>
        <begin position="159"/>
        <end position="170"/>
    </location>
</feature>
<feature type="compositionally biased region" description="Polar residues" evidence="5">
    <location>
        <begin position="392"/>
        <end position="403"/>
    </location>
</feature>
<accession>A0A6A6J074</accession>
<feature type="transmembrane region" description="Helical" evidence="6">
    <location>
        <begin position="446"/>
        <end position="464"/>
    </location>
</feature>
<keyword evidence="4 6" id="KW-0472">Membrane</keyword>
<dbReference type="GeneID" id="54580813"/>
<dbReference type="Pfam" id="PF02535">
    <property type="entry name" value="Zip"/>
    <property type="match status" value="1"/>
</dbReference>
<dbReference type="PANTHER" id="PTHR11040:SF55">
    <property type="entry name" value="MEMBRANE ZINC ION TRANSPORTER, PUTATIVE (AFU_ORTHOLOGUE AFUA_6G00470)-RELATED"/>
    <property type="match status" value="1"/>
</dbReference>
<feature type="transmembrane region" description="Helical" evidence="6">
    <location>
        <begin position="485"/>
        <end position="506"/>
    </location>
</feature>
<evidence type="ECO:0000256" key="5">
    <source>
        <dbReference type="SAM" id="MobiDB-lite"/>
    </source>
</evidence>
<dbReference type="GO" id="GO:0005385">
    <property type="term" value="F:zinc ion transmembrane transporter activity"/>
    <property type="evidence" value="ECO:0007669"/>
    <property type="project" value="TreeGrafter"/>
</dbReference>
<dbReference type="OrthoDB" id="448280at2759"/>
<evidence type="ECO:0000256" key="3">
    <source>
        <dbReference type="ARBA" id="ARBA00022989"/>
    </source>
</evidence>
<feature type="transmembrane region" description="Helical" evidence="6">
    <location>
        <begin position="121"/>
        <end position="140"/>
    </location>
</feature>
<feature type="region of interest" description="Disordered" evidence="5">
    <location>
        <begin position="306"/>
        <end position="350"/>
    </location>
</feature>
<name>A0A6A6J074_9PLEO</name>
<keyword evidence="8" id="KW-1185">Reference proteome</keyword>
<dbReference type="GO" id="GO:0005886">
    <property type="term" value="C:plasma membrane"/>
    <property type="evidence" value="ECO:0007669"/>
    <property type="project" value="TreeGrafter"/>
</dbReference>
<keyword evidence="3 6" id="KW-1133">Transmembrane helix</keyword>
<feature type="transmembrane region" description="Helical" evidence="6">
    <location>
        <begin position="198"/>
        <end position="220"/>
    </location>
</feature>
<keyword evidence="2 6" id="KW-0812">Transmembrane</keyword>
<feature type="transmembrane region" description="Helical" evidence="6">
    <location>
        <begin position="512"/>
        <end position="534"/>
    </location>
</feature>
<feature type="region of interest" description="Disordered" evidence="5">
    <location>
        <begin position="379"/>
        <end position="406"/>
    </location>
</feature>